<dbReference type="EMBL" id="CALTRL010001465">
    <property type="protein sequence ID" value="CAH7672632.1"/>
    <property type="molecule type" value="Genomic_DNA"/>
</dbReference>
<evidence type="ECO:0000313" key="6">
    <source>
        <dbReference type="EMBL" id="CAH7672632.1"/>
    </source>
</evidence>
<evidence type="ECO:0000313" key="7">
    <source>
        <dbReference type="Proteomes" id="UP001153365"/>
    </source>
</evidence>
<evidence type="ECO:0000256" key="5">
    <source>
        <dbReference type="ARBA" id="ARBA00023306"/>
    </source>
</evidence>
<proteinExistence type="predicted"/>
<keyword evidence="5" id="KW-0131">Cell cycle</keyword>
<keyword evidence="7" id="KW-1185">Reference proteome</keyword>
<reference evidence="6" key="1">
    <citation type="submission" date="2022-06" db="EMBL/GenBank/DDBJ databases">
        <authorList>
            <consortium name="SYNGENTA / RWTH Aachen University"/>
        </authorList>
    </citation>
    <scope>NUCLEOTIDE SEQUENCE</scope>
</reference>
<evidence type="ECO:0000256" key="2">
    <source>
        <dbReference type="ARBA" id="ARBA00022618"/>
    </source>
</evidence>
<dbReference type="GO" id="GO:0005634">
    <property type="term" value="C:nucleus"/>
    <property type="evidence" value="ECO:0007669"/>
    <property type="project" value="UniProtKB-SubCell"/>
</dbReference>
<dbReference type="Gene3D" id="1.25.10.10">
    <property type="entry name" value="Leucine-rich Repeat Variant"/>
    <property type="match status" value="1"/>
</dbReference>
<keyword evidence="4" id="KW-0539">Nucleus</keyword>
<evidence type="ECO:0000256" key="1">
    <source>
        <dbReference type="ARBA" id="ARBA00004123"/>
    </source>
</evidence>
<protein>
    <submittedName>
        <fullName evidence="6">Armadillo-type protein</fullName>
    </submittedName>
</protein>
<dbReference type="GO" id="GO:0007064">
    <property type="term" value="P:mitotic sister chromatid cohesion"/>
    <property type="evidence" value="ECO:0007669"/>
    <property type="project" value="InterPro"/>
</dbReference>
<dbReference type="GO" id="GO:0000785">
    <property type="term" value="C:chromatin"/>
    <property type="evidence" value="ECO:0007669"/>
    <property type="project" value="TreeGrafter"/>
</dbReference>
<accession>A0AAV0AU91</accession>
<comment type="subcellular location">
    <subcellularLocation>
        <location evidence="1">Nucleus</location>
    </subcellularLocation>
</comment>
<evidence type="ECO:0000256" key="3">
    <source>
        <dbReference type="ARBA" id="ARBA00022776"/>
    </source>
</evidence>
<dbReference type="GO" id="GO:0006281">
    <property type="term" value="P:DNA repair"/>
    <property type="evidence" value="ECO:0007669"/>
    <property type="project" value="TreeGrafter"/>
</dbReference>
<evidence type="ECO:0000256" key="4">
    <source>
        <dbReference type="ARBA" id="ARBA00023242"/>
    </source>
</evidence>
<comment type="caution">
    <text evidence="6">The sequence shown here is derived from an EMBL/GenBank/DDBJ whole genome shotgun (WGS) entry which is preliminary data.</text>
</comment>
<name>A0AAV0AU91_PHAPC</name>
<dbReference type="SUPFAM" id="SSF48371">
    <property type="entry name" value="ARM repeat"/>
    <property type="match status" value="2"/>
</dbReference>
<dbReference type="InterPro" id="IPR039776">
    <property type="entry name" value="Pds5"/>
</dbReference>
<sequence>MSSSRPQPQSLSQPINRLSKLRFRKSLTKDSKLTATELIKRLSSLLDELMSLDQDLVDTESLSTVRDELIRPPLLVHKDKTVKALVACCLADLLRLYAPDAPYTLSELKDIFQFFFRQIRNMSGSPSQCPNLPHYTRLVDCLSTVRSIVLACDVPQSDELINEIFQVLFTVVSTELSQNVLLSFADILTQTLTADSSVVPPSVIKTLLDQFRSKNLKANPAAYRLAVDVCNACEDRLKQDVCRYFNDLLAAGFRHFTDQLDSEGSDNDSSVAEEGSPRAIQELEETHSLIKNVYRSCPGLLQSVIPQLEVGLQNSEVKLRSLAVQTLGELFAEQPIGSSTTTLGSTSIMPKGSVTSAHWSSHFYAGNDLARRYPSTWVVWLRKANDVSPQIRVDLVRCCGKILSKHPHLYSDINRVLLARLLDLDEKVRMECCKLFGELDFELALQHINVKVLKALASRIEDRKVFVQQEALKSLGRFYSLAFTTIEADSSEAISQFSWIPEAFLSSMFAGDTRLCFAAEKMFLKFIAPVPANHQQEEGWVDRLITISKYLDDIGLKKLKAFARIGIKRPNGFDKFLEACNAYNGGVIDQQEKEATARLAQVIRQISSYFPDSVKAMDDLRKFAKLNDKQVCKLLKTLSSDQNDFKTFTRAYEEFFRRIKSYPNSIAETVEVFLHKSSFLILNSSSIPTLLRKVQSEGAEESLQDGTEVELKPRPSTSSRAKYLLDMISAGCPTMLKRNTADLIATFSRTCLSESDQPTVEACLFALSQVVKTDSDAVPDDEFVILILKFQSFSSILAVKPSFSAHCTKISEKLADSLPQALPSQMVGYLGGLSRIAKHSTKVFEMHGAAVTSFIVKNLLVQSSEGDQETKSDWVTDEELCDLSRARVVGLKVLTNRCIIYSSTPEAMNFSTPIFKLFWQLLENDGSIGVTRHSPPVASRLRLQAAQSILKLATYTVFTREVDSHFETLAGISQDPLYQVREKFITKLVKYLQQRRLRNIRFNVILFLVAHDPEPDIIRLARISIQSRLKAMTEGSPVVMFETTIVQLLHLLTHHPDFQTSASELHTFSKYIDFFIECVANRENISLLYHLAGQLKTVRDAESQTHTEYIHTLSELAQLLIKCKAKEHHWPLPTYPGKVKLPMDIFRPLPTPAIAHEISKKTYLDEDTMETLMQLRGQSSKKDKHENVAIVKTDHLLPKRSSKKAALKSSAARKKKLKIGNEEEGSLIEKIKKKKK</sequence>
<gene>
    <name evidence="6" type="ORF">PPACK8108_LOCUS7446</name>
</gene>
<keyword evidence="2" id="KW-0132">Cell division</keyword>
<dbReference type="Proteomes" id="UP001153365">
    <property type="component" value="Unassembled WGS sequence"/>
</dbReference>
<dbReference type="InterPro" id="IPR011989">
    <property type="entry name" value="ARM-like"/>
</dbReference>
<organism evidence="6 7">
    <name type="scientific">Phakopsora pachyrhizi</name>
    <name type="common">Asian soybean rust disease fungus</name>
    <dbReference type="NCBI Taxonomy" id="170000"/>
    <lineage>
        <taxon>Eukaryota</taxon>
        <taxon>Fungi</taxon>
        <taxon>Dikarya</taxon>
        <taxon>Basidiomycota</taxon>
        <taxon>Pucciniomycotina</taxon>
        <taxon>Pucciniomycetes</taxon>
        <taxon>Pucciniales</taxon>
        <taxon>Phakopsoraceae</taxon>
        <taxon>Phakopsora</taxon>
    </lineage>
</organism>
<keyword evidence="3" id="KW-0498">Mitosis</keyword>
<dbReference type="InterPro" id="IPR016024">
    <property type="entry name" value="ARM-type_fold"/>
</dbReference>
<dbReference type="PANTHER" id="PTHR12663">
    <property type="entry name" value="ANDROGEN INDUCED INHIBITOR OF PROLIFERATION AS3 / PDS5-RELATED"/>
    <property type="match status" value="1"/>
</dbReference>
<dbReference type="CDD" id="cd19953">
    <property type="entry name" value="PDS5"/>
    <property type="match status" value="1"/>
</dbReference>
<dbReference type="GO" id="GO:0051301">
    <property type="term" value="P:cell division"/>
    <property type="evidence" value="ECO:0007669"/>
    <property type="project" value="UniProtKB-KW"/>
</dbReference>
<dbReference type="PANTHER" id="PTHR12663:SF0">
    <property type="entry name" value="PRECOCIOUS DISSOCIATION OF SISTERS 5, ISOFORM A"/>
    <property type="match status" value="1"/>
</dbReference>
<dbReference type="AlphaFoldDB" id="A0AAV0AU91"/>
<dbReference type="Pfam" id="PF20168">
    <property type="entry name" value="PDS5"/>
    <property type="match status" value="1"/>
</dbReference>